<evidence type="ECO:0000313" key="8">
    <source>
        <dbReference type="EMBL" id="XCG64783.1"/>
    </source>
</evidence>
<keyword evidence="2" id="KW-0813">Transport</keyword>
<dbReference type="Gene3D" id="1.20.1250.20">
    <property type="entry name" value="MFS general substrate transporter like domains"/>
    <property type="match status" value="1"/>
</dbReference>
<dbReference type="CDD" id="cd17325">
    <property type="entry name" value="MFS_MdtG_SLC18_like"/>
    <property type="match status" value="1"/>
</dbReference>
<protein>
    <submittedName>
        <fullName evidence="8">MFS transporter</fullName>
    </submittedName>
</protein>
<dbReference type="SUPFAM" id="SSF103473">
    <property type="entry name" value="MFS general substrate transporter"/>
    <property type="match status" value="1"/>
</dbReference>
<feature type="transmembrane region" description="Helical" evidence="6">
    <location>
        <begin position="357"/>
        <end position="378"/>
    </location>
</feature>
<dbReference type="Pfam" id="PF07690">
    <property type="entry name" value="MFS_1"/>
    <property type="match status" value="1"/>
</dbReference>
<feature type="transmembrane region" description="Helical" evidence="6">
    <location>
        <begin position="23"/>
        <end position="45"/>
    </location>
</feature>
<dbReference type="PANTHER" id="PTHR23506:SF23">
    <property type="entry name" value="GH10249P"/>
    <property type="match status" value="1"/>
</dbReference>
<feature type="transmembrane region" description="Helical" evidence="6">
    <location>
        <begin position="148"/>
        <end position="172"/>
    </location>
</feature>
<feature type="transmembrane region" description="Helical" evidence="6">
    <location>
        <begin position="89"/>
        <end position="108"/>
    </location>
</feature>
<name>A0AAU8DT09_9ACTN</name>
<evidence type="ECO:0000256" key="5">
    <source>
        <dbReference type="ARBA" id="ARBA00023136"/>
    </source>
</evidence>
<evidence type="ECO:0000256" key="6">
    <source>
        <dbReference type="SAM" id="Phobius"/>
    </source>
</evidence>
<keyword evidence="4 6" id="KW-1133">Transmembrane helix</keyword>
<dbReference type="InterPro" id="IPR020846">
    <property type="entry name" value="MFS_dom"/>
</dbReference>
<reference evidence="8" key="1">
    <citation type="submission" date="2024-05" db="EMBL/GenBank/DDBJ databases">
        <authorList>
            <person name="Cai S.Y."/>
            <person name="Jin L.M."/>
            <person name="Li H.R."/>
        </authorList>
    </citation>
    <scope>NUCLEOTIDE SEQUENCE</scope>
    <source>
        <strain evidence="8">A5-74</strain>
    </source>
</reference>
<feature type="transmembrane region" description="Helical" evidence="6">
    <location>
        <begin position="297"/>
        <end position="315"/>
    </location>
</feature>
<keyword evidence="5 6" id="KW-0472">Membrane</keyword>
<sequence>MSSPPPADPPPAASPSDLPLPRIVYVLSAIALCVAVGFGILAPAVPVFARDFGVGRTAAALVVSMFAAARMASALGVGKLIDVIGPRQVLGAGLVIVAVSSGVAGLSQTYVQLLVLRGAGGVGSAMFTVAASSLLAQAIPSAVRGRAMSLWSGAFLFGSVLGPVIGAPLLAIGLRAPFFFYAATLSVAALVAYVALPRSPRRARRDTDLGTGITADDDEPREGIREAWRLPQFRVALVADLAGSWTMSVRLAIVPLFVTEMLLLGDAWSGYGLAIAAAANAALLIPFGRWSDSRGRLGIVAIGGVASALAMGLLAAPAALWIFVLAMAISGIGSAAQAVGPGAILGDVANGRRGSVIATYQMIGDVGSLVGPLTAGLLVDLGGYGWGFGVTAALSAVSAAIAVTATRRARSGPRPSTG</sequence>
<gene>
    <name evidence="8" type="ORF">ABLG96_05565</name>
</gene>
<feature type="domain" description="Major facilitator superfamily (MFS) profile" evidence="7">
    <location>
        <begin position="23"/>
        <end position="410"/>
    </location>
</feature>
<evidence type="ECO:0000256" key="1">
    <source>
        <dbReference type="ARBA" id="ARBA00004651"/>
    </source>
</evidence>
<dbReference type="AlphaFoldDB" id="A0AAU8DT09"/>
<evidence type="ECO:0000256" key="4">
    <source>
        <dbReference type="ARBA" id="ARBA00022989"/>
    </source>
</evidence>
<dbReference type="Gene3D" id="1.20.1720.10">
    <property type="entry name" value="Multidrug resistance protein D"/>
    <property type="match status" value="1"/>
</dbReference>
<proteinExistence type="predicted"/>
<evidence type="ECO:0000256" key="2">
    <source>
        <dbReference type="ARBA" id="ARBA00022448"/>
    </source>
</evidence>
<dbReference type="GO" id="GO:0022857">
    <property type="term" value="F:transmembrane transporter activity"/>
    <property type="evidence" value="ECO:0007669"/>
    <property type="project" value="InterPro"/>
</dbReference>
<evidence type="ECO:0000256" key="3">
    <source>
        <dbReference type="ARBA" id="ARBA00022692"/>
    </source>
</evidence>
<accession>A0AAU8DT09</accession>
<dbReference type="RefSeq" id="WP_353650395.1">
    <property type="nucleotide sequence ID" value="NZ_CP159218.1"/>
</dbReference>
<evidence type="ECO:0000259" key="7">
    <source>
        <dbReference type="PROSITE" id="PS50850"/>
    </source>
</evidence>
<organism evidence="8">
    <name type="scientific">Nakamurella sp. A5-74</name>
    <dbReference type="NCBI Taxonomy" id="3158264"/>
    <lineage>
        <taxon>Bacteria</taxon>
        <taxon>Bacillati</taxon>
        <taxon>Actinomycetota</taxon>
        <taxon>Actinomycetes</taxon>
        <taxon>Nakamurellales</taxon>
        <taxon>Nakamurellaceae</taxon>
        <taxon>Nakamurella</taxon>
    </lineage>
</organism>
<feature type="transmembrane region" description="Helical" evidence="6">
    <location>
        <begin position="384"/>
        <end position="405"/>
    </location>
</feature>
<keyword evidence="3 6" id="KW-0812">Transmembrane</keyword>
<feature type="transmembrane region" description="Helical" evidence="6">
    <location>
        <begin position="114"/>
        <end position="136"/>
    </location>
</feature>
<feature type="transmembrane region" description="Helical" evidence="6">
    <location>
        <begin position="270"/>
        <end position="290"/>
    </location>
</feature>
<feature type="transmembrane region" description="Helical" evidence="6">
    <location>
        <begin position="178"/>
        <end position="196"/>
    </location>
</feature>
<dbReference type="InterPro" id="IPR050930">
    <property type="entry name" value="MFS_Vesicular_Transporter"/>
</dbReference>
<dbReference type="EMBL" id="CP159218">
    <property type="protein sequence ID" value="XCG64783.1"/>
    <property type="molecule type" value="Genomic_DNA"/>
</dbReference>
<dbReference type="GO" id="GO:0005886">
    <property type="term" value="C:plasma membrane"/>
    <property type="evidence" value="ECO:0007669"/>
    <property type="project" value="UniProtKB-SubCell"/>
</dbReference>
<feature type="transmembrane region" description="Helical" evidence="6">
    <location>
        <begin position="57"/>
        <end position="77"/>
    </location>
</feature>
<dbReference type="PROSITE" id="PS50850">
    <property type="entry name" value="MFS"/>
    <property type="match status" value="1"/>
</dbReference>
<dbReference type="InterPro" id="IPR001958">
    <property type="entry name" value="Tet-R_TetA/multi-R_MdtG-like"/>
</dbReference>
<comment type="subcellular location">
    <subcellularLocation>
        <location evidence="1">Cell membrane</location>
        <topology evidence="1">Multi-pass membrane protein</topology>
    </subcellularLocation>
</comment>
<dbReference type="PANTHER" id="PTHR23506">
    <property type="entry name" value="GH10249P"/>
    <property type="match status" value="1"/>
</dbReference>
<dbReference type="InterPro" id="IPR011701">
    <property type="entry name" value="MFS"/>
</dbReference>
<feature type="transmembrane region" description="Helical" evidence="6">
    <location>
        <begin position="321"/>
        <end position="345"/>
    </location>
</feature>
<dbReference type="InterPro" id="IPR036259">
    <property type="entry name" value="MFS_trans_sf"/>
</dbReference>
<dbReference type="PRINTS" id="PR01035">
    <property type="entry name" value="TCRTETA"/>
</dbReference>